<evidence type="ECO:0000256" key="3">
    <source>
        <dbReference type="ARBA" id="ARBA00023125"/>
    </source>
</evidence>
<dbReference type="InterPro" id="IPR016177">
    <property type="entry name" value="DNA-bd_dom_sf"/>
</dbReference>
<dbReference type="Gene3D" id="3.30.730.10">
    <property type="entry name" value="AP2/ERF domain"/>
    <property type="match status" value="1"/>
</dbReference>
<evidence type="ECO:0000256" key="6">
    <source>
        <dbReference type="SAM" id="MobiDB-lite"/>
    </source>
</evidence>
<keyword evidence="5" id="KW-0539">Nucleus</keyword>
<dbReference type="Proteomes" id="UP000092600">
    <property type="component" value="Unassembled WGS sequence"/>
</dbReference>
<feature type="domain" description="AP2/ERF" evidence="7">
    <location>
        <begin position="96"/>
        <end position="153"/>
    </location>
</feature>
<dbReference type="PANTHER" id="PTHR31677:SF75">
    <property type="entry name" value="ETHYLENE-RESPONSIVE TRANSCRIPTION FACTOR ERF084"/>
    <property type="match status" value="1"/>
</dbReference>
<dbReference type="AlphaFoldDB" id="A0A199W187"/>
<dbReference type="InterPro" id="IPR001471">
    <property type="entry name" value="AP2/ERF_dom"/>
</dbReference>
<dbReference type="EMBL" id="LSRQ01000367">
    <property type="protein sequence ID" value="OAY83227.1"/>
    <property type="molecule type" value="Genomic_DNA"/>
</dbReference>
<dbReference type="PANTHER" id="PTHR31677">
    <property type="entry name" value="AP2 DOMAIN CLASS TRANSCRIPTION FACTOR"/>
    <property type="match status" value="1"/>
</dbReference>
<keyword evidence="4" id="KW-0804">Transcription</keyword>
<dbReference type="GO" id="GO:0003677">
    <property type="term" value="F:DNA binding"/>
    <property type="evidence" value="ECO:0007669"/>
    <property type="project" value="UniProtKB-KW"/>
</dbReference>
<feature type="region of interest" description="Disordered" evidence="6">
    <location>
        <begin position="46"/>
        <end position="93"/>
    </location>
</feature>
<evidence type="ECO:0000256" key="4">
    <source>
        <dbReference type="ARBA" id="ARBA00023163"/>
    </source>
</evidence>
<name>A0A199W187_ANACO</name>
<dbReference type="SUPFAM" id="SSF54171">
    <property type="entry name" value="DNA-binding domain"/>
    <property type="match status" value="1"/>
</dbReference>
<organism evidence="8 9">
    <name type="scientific">Ananas comosus</name>
    <name type="common">Pineapple</name>
    <name type="synonym">Ananas ananas</name>
    <dbReference type="NCBI Taxonomy" id="4615"/>
    <lineage>
        <taxon>Eukaryota</taxon>
        <taxon>Viridiplantae</taxon>
        <taxon>Streptophyta</taxon>
        <taxon>Embryophyta</taxon>
        <taxon>Tracheophyta</taxon>
        <taxon>Spermatophyta</taxon>
        <taxon>Magnoliopsida</taxon>
        <taxon>Liliopsida</taxon>
        <taxon>Poales</taxon>
        <taxon>Bromeliaceae</taxon>
        <taxon>Bromelioideae</taxon>
        <taxon>Ananas</taxon>
    </lineage>
</organism>
<dbReference type="GO" id="GO:0005634">
    <property type="term" value="C:nucleus"/>
    <property type="evidence" value="ECO:0007669"/>
    <property type="project" value="UniProtKB-SubCell"/>
</dbReference>
<gene>
    <name evidence="8" type="ORF">ACMD2_18033</name>
</gene>
<keyword evidence="3" id="KW-0238">DNA-binding</keyword>
<evidence type="ECO:0000313" key="9">
    <source>
        <dbReference type="Proteomes" id="UP000092600"/>
    </source>
</evidence>
<dbReference type="PROSITE" id="PS51032">
    <property type="entry name" value="AP2_ERF"/>
    <property type="match status" value="1"/>
</dbReference>
<evidence type="ECO:0000313" key="8">
    <source>
        <dbReference type="EMBL" id="OAY83227.1"/>
    </source>
</evidence>
<dbReference type="STRING" id="4615.A0A199W187"/>
<reference evidence="8 9" key="1">
    <citation type="journal article" date="2016" name="DNA Res.">
        <title>The draft genome of MD-2 pineapple using hybrid error correction of long reads.</title>
        <authorList>
            <person name="Redwan R.M."/>
            <person name="Saidin A."/>
            <person name="Kumar S.V."/>
        </authorList>
    </citation>
    <scope>NUCLEOTIDE SEQUENCE [LARGE SCALE GENOMIC DNA]</scope>
    <source>
        <strain evidence="9">cv. MD2</strain>
        <tissue evidence="8">Leaf</tissue>
    </source>
</reference>
<dbReference type="PRINTS" id="PR00367">
    <property type="entry name" value="ETHRSPELEMNT"/>
</dbReference>
<dbReference type="GO" id="GO:0003700">
    <property type="term" value="F:DNA-binding transcription factor activity"/>
    <property type="evidence" value="ECO:0007669"/>
    <property type="project" value="InterPro"/>
</dbReference>
<evidence type="ECO:0000256" key="1">
    <source>
        <dbReference type="ARBA" id="ARBA00004123"/>
    </source>
</evidence>
<protein>
    <submittedName>
        <fullName evidence="8">Ethylene-responsive transcription factor ESR1</fullName>
    </submittedName>
</protein>
<comment type="subcellular location">
    <subcellularLocation>
        <location evidence="1">Nucleus</location>
    </subcellularLocation>
</comment>
<dbReference type="SMART" id="SM00380">
    <property type="entry name" value="AP2"/>
    <property type="match status" value="1"/>
</dbReference>
<dbReference type="CDD" id="cd00018">
    <property type="entry name" value="AP2"/>
    <property type="match status" value="1"/>
</dbReference>
<sequence>MATTTSSSSLFLITVKSEPAEPVDPDPPPALDGIAAVVGYRALFGNRPNSRDRKIIEPNAAATTGKEKEEEEEENDNDDDDPPPPAAGAAGAVARGYRGVRKRAWGRWSAEIRDRVGRCRHWLGTYDTAEEAARAYDAAARGMRGSKARTNFAIPDARYIPTRSLPPPLCLPLFLAMPNKEFAEAYEGELRTPEAHCFNFTCFWPIGLEYRQLLHEDCAKEKGSLEERGRRGKDIAAPQSVARARWKSVVHDIGRQNSNTSITRRSRRSFSYDLRSYALNFDEGDDVGARITAVGVNATRRI</sequence>
<evidence type="ECO:0000259" key="7">
    <source>
        <dbReference type="PROSITE" id="PS51032"/>
    </source>
</evidence>
<dbReference type="Pfam" id="PF00847">
    <property type="entry name" value="AP2"/>
    <property type="match status" value="1"/>
</dbReference>
<comment type="caution">
    <text evidence="8">The sequence shown here is derived from an EMBL/GenBank/DDBJ whole genome shotgun (WGS) entry which is preliminary data.</text>
</comment>
<keyword evidence="2" id="KW-0805">Transcription regulation</keyword>
<proteinExistence type="predicted"/>
<dbReference type="InterPro" id="IPR036955">
    <property type="entry name" value="AP2/ERF_dom_sf"/>
</dbReference>
<feature type="compositionally biased region" description="Acidic residues" evidence="6">
    <location>
        <begin position="69"/>
        <end position="82"/>
    </location>
</feature>
<accession>A0A199W187</accession>
<evidence type="ECO:0000256" key="2">
    <source>
        <dbReference type="ARBA" id="ARBA00023015"/>
    </source>
</evidence>
<evidence type="ECO:0000256" key="5">
    <source>
        <dbReference type="ARBA" id="ARBA00023242"/>
    </source>
</evidence>
<dbReference type="FunFam" id="3.30.730.10:FF:000001">
    <property type="entry name" value="Ethylene-responsive transcription factor 2"/>
    <property type="match status" value="1"/>
</dbReference>